<reference evidence="2 3" key="1">
    <citation type="journal article" date="2016" name="BMC Genomics">
        <title>A novel strain of cynomolgus macaque cytomegalovirus: implications for host-virus co-evolution.</title>
        <authorList>
            <person name="Russell J.N."/>
            <person name="Marsh A.K."/>
            <person name="Willer D.O."/>
            <person name="Ambagala A.P."/>
            <person name="Dzamba M."/>
            <person name="Chan J.K."/>
            <person name="Pilon R."/>
            <person name="Fournier J."/>
            <person name="Brudno M."/>
            <person name="Antony J.M."/>
            <person name="Sandstrom P."/>
            <person name="Evans B.J."/>
            <person name="MacDonald K.S."/>
        </authorList>
    </citation>
    <scope>NUCLEOTIDE SEQUENCE [LARGE SCALE GENOMIC DNA]</scope>
    <source>
        <strain evidence="2">Mauritius</strain>
    </source>
</reference>
<evidence type="ECO:0000256" key="1">
    <source>
        <dbReference type="SAM" id="MobiDB-lite"/>
    </source>
</evidence>
<evidence type="ECO:0000313" key="3">
    <source>
        <dbReference type="Proteomes" id="UP000118435"/>
    </source>
</evidence>
<proteinExistence type="predicted"/>
<protein>
    <submittedName>
        <fullName evidence="2">Uncharacterized protein</fullName>
    </submittedName>
</protein>
<organism evidence="2 3">
    <name type="scientific">Cynomolgus macaque cytomegalovirus strain Mauritius</name>
    <dbReference type="NCBI Taxonomy" id="1690255"/>
    <lineage>
        <taxon>Viruses</taxon>
        <taxon>Duplodnaviria</taxon>
        <taxon>Heunggongvirae</taxon>
        <taxon>Peploviricota</taxon>
        <taxon>Herviviricetes</taxon>
        <taxon>Herpesvirales</taxon>
        <taxon>Orthoherpesviridae</taxon>
        <taxon>Betaherpesvirinae</taxon>
        <taxon>Cytomegalovirus</taxon>
        <taxon>Cytomegalovirus macacinebeta3</taxon>
    </lineage>
</organism>
<gene>
    <name evidence="2" type="primary">Cy54</name>
</gene>
<accession>A0A0K1H070</accession>
<dbReference type="EMBL" id="KP796148">
    <property type="protein sequence ID" value="AKT72826.1"/>
    <property type="molecule type" value="Genomic_DNA"/>
</dbReference>
<sequence length="128" mass="13906">MSLTTAQSRSTVICRTASEHHRTRLYPVQPAGVHGPTSTLLREPRASRTVRTRRANPALRRQIHAGHTHLSTHFTVGPRPSQRTVPCTRWLAAPNAPHVGPIDPPYGPIKKLPAAEVSAHSGGKRTPG</sequence>
<feature type="region of interest" description="Disordered" evidence="1">
    <location>
        <begin position="101"/>
        <end position="128"/>
    </location>
</feature>
<evidence type="ECO:0000313" key="2">
    <source>
        <dbReference type="EMBL" id="AKT72826.1"/>
    </source>
</evidence>
<name>A0A0K1H070_9BETA</name>
<dbReference type="Proteomes" id="UP000118435">
    <property type="component" value="Segment"/>
</dbReference>